<dbReference type="Proteomes" id="UP000030651">
    <property type="component" value="Unassembled WGS sequence"/>
</dbReference>
<dbReference type="InterPro" id="IPR036770">
    <property type="entry name" value="Ankyrin_rpt-contain_sf"/>
</dbReference>
<dbReference type="KEGG" id="pfy:PFICI_11888"/>
<dbReference type="OrthoDB" id="21416at2759"/>
<dbReference type="InterPro" id="IPR056884">
    <property type="entry name" value="NPHP3-like_N"/>
</dbReference>
<gene>
    <name evidence="4" type="ORF">PFICI_11888</name>
</gene>
<keyword evidence="5" id="KW-1185">Reference proteome</keyword>
<dbReference type="GeneID" id="19276901"/>
<dbReference type="Gene3D" id="3.40.50.1820">
    <property type="entry name" value="alpha/beta hydrolase"/>
    <property type="match status" value="1"/>
</dbReference>
<dbReference type="PANTHER" id="PTHR10039:SF5">
    <property type="entry name" value="NACHT DOMAIN-CONTAINING PROTEIN"/>
    <property type="match status" value="1"/>
</dbReference>
<dbReference type="Gene3D" id="1.25.40.20">
    <property type="entry name" value="Ankyrin repeat-containing domain"/>
    <property type="match status" value="1"/>
</dbReference>
<dbReference type="SUPFAM" id="SSF53474">
    <property type="entry name" value="alpha/beta-Hydrolases"/>
    <property type="match status" value="1"/>
</dbReference>
<feature type="region of interest" description="Disordered" evidence="2">
    <location>
        <begin position="1393"/>
        <end position="1422"/>
    </location>
</feature>
<dbReference type="HOGENOM" id="CLU_005462_0_0_1"/>
<dbReference type="EMBL" id="KI912117">
    <property type="protein sequence ID" value="ETS76501.1"/>
    <property type="molecule type" value="Genomic_DNA"/>
</dbReference>
<dbReference type="OMA" id="IREICFL"/>
<evidence type="ECO:0000256" key="1">
    <source>
        <dbReference type="ARBA" id="ARBA00022737"/>
    </source>
</evidence>
<reference evidence="5" key="1">
    <citation type="journal article" date="2015" name="BMC Genomics">
        <title>Genomic and transcriptomic analysis of the endophytic fungus Pestalotiopsis fici reveals its lifestyle and high potential for synthesis of natural products.</title>
        <authorList>
            <person name="Wang X."/>
            <person name="Zhang X."/>
            <person name="Liu L."/>
            <person name="Xiang M."/>
            <person name="Wang W."/>
            <person name="Sun X."/>
            <person name="Che Y."/>
            <person name="Guo L."/>
            <person name="Liu G."/>
            <person name="Guo L."/>
            <person name="Wang C."/>
            <person name="Yin W.B."/>
            <person name="Stadler M."/>
            <person name="Zhang X."/>
            <person name="Liu X."/>
        </authorList>
    </citation>
    <scope>NUCLEOTIDE SEQUENCE [LARGE SCALE GENOMIC DNA]</scope>
    <source>
        <strain evidence="5">W106-1 / CGMCC3.15140</strain>
    </source>
</reference>
<dbReference type="SUPFAM" id="SSF48403">
    <property type="entry name" value="Ankyrin repeat"/>
    <property type="match status" value="1"/>
</dbReference>
<organism evidence="4 5">
    <name type="scientific">Pestalotiopsis fici (strain W106-1 / CGMCC3.15140)</name>
    <dbReference type="NCBI Taxonomy" id="1229662"/>
    <lineage>
        <taxon>Eukaryota</taxon>
        <taxon>Fungi</taxon>
        <taxon>Dikarya</taxon>
        <taxon>Ascomycota</taxon>
        <taxon>Pezizomycotina</taxon>
        <taxon>Sordariomycetes</taxon>
        <taxon>Xylariomycetidae</taxon>
        <taxon>Amphisphaeriales</taxon>
        <taxon>Sporocadaceae</taxon>
        <taxon>Pestalotiopsis</taxon>
    </lineage>
</organism>
<evidence type="ECO:0000313" key="5">
    <source>
        <dbReference type="Proteomes" id="UP000030651"/>
    </source>
</evidence>
<protein>
    <recommendedName>
        <fullName evidence="3">Nephrocystin 3-like N-terminal domain-containing protein</fullName>
    </recommendedName>
</protein>
<evidence type="ECO:0000313" key="4">
    <source>
        <dbReference type="EMBL" id="ETS76501.1"/>
    </source>
</evidence>
<accession>W3WUF8</accession>
<name>W3WUF8_PESFW</name>
<dbReference type="eggNOG" id="KOG2029">
    <property type="taxonomic scope" value="Eukaryota"/>
</dbReference>
<evidence type="ECO:0000256" key="2">
    <source>
        <dbReference type="SAM" id="MobiDB-lite"/>
    </source>
</evidence>
<dbReference type="InterPro" id="IPR029058">
    <property type="entry name" value="AB_hydrolase_fold"/>
</dbReference>
<dbReference type="InParanoid" id="W3WUF8"/>
<keyword evidence="1" id="KW-0677">Repeat</keyword>
<evidence type="ECO:0000259" key="3">
    <source>
        <dbReference type="Pfam" id="PF24883"/>
    </source>
</evidence>
<dbReference type="PANTHER" id="PTHR10039">
    <property type="entry name" value="AMELOGENIN"/>
    <property type="match status" value="1"/>
</dbReference>
<dbReference type="Pfam" id="PF24883">
    <property type="entry name" value="NPHP3_N"/>
    <property type="match status" value="1"/>
</dbReference>
<dbReference type="RefSeq" id="XP_007838660.1">
    <property type="nucleotide sequence ID" value="XM_007840469.1"/>
</dbReference>
<proteinExistence type="predicted"/>
<feature type="domain" description="Nephrocystin 3-like N-terminal" evidence="3">
    <location>
        <begin position="449"/>
        <end position="575"/>
    </location>
</feature>
<sequence length="1441" mass="159994">MTTNQKKSKVYRVQGLPDRPGFDRYAATQLIASAINDPTVTAGDIEIYSLAPSVDPHKIWNRKVATVMFSHAPSPLATAEGSDKSVDSEWRFPVPGFPEPLVLDSHFLGLTVLNDVSATEHRCDCIVLSGLASHPFGSWQPKGDNKSYMWIRDTLPTSMDGVRFILFGYDTTLKDSDSFQTIVDLSNSLYLTLQTNGWASPSTKPLVFLAHSLGGVLLKQLLVILAGANENAQFMLSIIKGAIFFGTPSRGMALAQLLTMVGDRPNKGLVEHLSETSSFLPNLETQFAGISHLQRMNLCWAYETKTSPTVEKIDGIYKRSGPRSIMVDHQSATGYRTLNPSSTIQIDEDHSHMVKFNVGDRRIPIIINKIREICFLGETPHRMEPTALAMNMSSGVQYESDTSYARQDLLDDARNSELVGWDYDLIISVLRAPERDQRYGQIVQNVGHTFSWAFETQSIGLSQWLREGEGIFWINGKPGSGKSTFMKFLLDDDRTKEFLHYWRSMSGQIIASFFFHHRGTHLQKSFEGLLGSLLSQLLEGDVRLRGLIGDFLSEKSTGLYEAVQSDVKTLFQLCNIKSDSTVHQKHMVTLLCENPSLKLHRLLQDHVPYLKSADRSLIKKTLLRDFDGISHATSDKSVYAAAEQNTLRKLLPTFTENEEKIKFIIRSWSESLDISGQVGNFLTEAELKPDNKQHITRLIGRQRARQKRQISIQLMQWTQSDLEQGLRRVFDQDAFDLEVCLFLDALDEYAGSPEVVSAFLKDLVKAKLGSKTRTKILFSSRPWTVFRDHFGTCPSFSIHEHTLEDIHEYCASSLPECSRIKALIRPFVGDIANRARGVFVWVRLVMTDLVSLVTATNETDEELPQKLRHCLDSLPDELEEYYSAIIHRLPASTRKQTYILLECLSRSSDIIYLSEVPELLACGMSDSLSEALVAITNENAPGFADPEGHVGTISGGIIDIVAGNGLQYSALSDYSRNSLKNKRDCVLQLMHQTVKDWMELPTFKHTVLGTRADMTPENGHNFLVKFYTYVNCGLGKRSMGSSSGSAILDHAVQAEMTTGVSQYMYLSRLPANVLGHVLRQKNDWPGTFTRHPDIPQRRGYGGGMPVKDIDWLSSTGIPGSTEVPGSAGGPSELGVPGKLTEPPGGLGIPGKERVLQNTRGPSHVLASGLYFAVVGGLSLYLADSVQHDSFVFQRSSEPLVSILLELVLYKSAVQQSDMVAARLESAKLILNNGFRIQLYPDAFSLMFEGIWRSPNQQTAVIYADLVWVAVRNGLSVATLFGIGLDPGSPTSVLHLSPPTLAEYLLEKGANPNRLNGAGQTPLDYILEPDSVFQRSPFGLDWLYDVVRLLIKNGAQRRKGTRHSQRLQGHKLLQRLNDSGYDIGPLLSLQSQSLSLDEQSIPPSEPGNGVADVPPSDTSAGQETARNRLARLFGGSGGFFRW</sequence>